<evidence type="ECO:0000256" key="24">
    <source>
        <dbReference type="SAM" id="MobiDB-lite"/>
    </source>
</evidence>
<dbReference type="Pfam" id="PF01435">
    <property type="entry name" value="Peptidase_M48"/>
    <property type="match status" value="1"/>
</dbReference>
<evidence type="ECO:0000256" key="21">
    <source>
        <dbReference type="PIRSR" id="PIRSR627057-1"/>
    </source>
</evidence>
<dbReference type="InterPro" id="IPR017441">
    <property type="entry name" value="Protein_kinase_ATP_BS"/>
</dbReference>
<dbReference type="Gene3D" id="3.80.10.10">
    <property type="entry name" value="Ribonuclease Inhibitor"/>
    <property type="match status" value="1"/>
</dbReference>
<dbReference type="GO" id="GO:0005930">
    <property type="term" value="C:axoneme"/>
    <property type="evidence" value="ECO:0007669"/>
    <property type="project" value="UniProtKB-SubCell"/>
</dbReference>
<organism evidence="27 28">
    <name type="scientific">Micractinium conductrix</name>
    <dbReference type="NCBI Taxonomy" id="554055"/>
    <lineage>
        <taxon>Eukaryota</taxon>
        <taxon>Viridiplantae</taxon>
        <taxon>Chlorophyta</taxon>
        <taxon>core chlorophytes</taxon>
        <taxon>Trebouxiophyceae</taxon>
        <taxon>Chlorellales</taxon>
        <taxon>Chlorellaceae</taxon>
        <taxon>Chlorella clade</taxon>
        <taxon>Micractinium</taxon>
    </lineage>
</organism>
<keyword evidence="13" id="KW-0256">Endoplasmic reticulum</keyword>
<dbReference type="OrthoDB" id="360839at2759"/>
<dbReference type="InterPro" id="IPR032456">
    <property type="entry name" value="Peptidase_M48_N"/>
</dbReference>
<feature type="binding site" evidence="22">
    <location>
        <position position="928"/>
    </location>
    <ligand>
        <name>Zn(2+)</name>
        <dbReference type="ChEBI" id="CHEBI:29105"/>
        <note>catalytic</note>
    </ligand>
</feature>
<dbReference type="Gene3D" id="3.30.2010.10">
    <property type="entry name" value="Metalloproteases ('zincins'), catalytic domain"/>
    <property type="match status" value="1"/>
</dbReference>
<feature type="transmembrane region" description="Helical" evidence="25">
    <location>
        <begin position="718"/>
        <end position="737"/>
    </location>
</feature>
<dbReference type="InterPro" id="IPR027057">
    <property type="entry name" value="CAXX_Prtase_1"/>
</dbReference>
<feature type="transmembrane region" description="Helical" evidence="25">
    <location>
        <begin position="831"/>
        <end position="853"/>
    </location>
</feature>
<keyword evidence="12" id="KW-0378">Hydrolase</keyword>
<evidence type="ECO:0000256" key="20">
    <source>
        <dbReference type="ARBA" id="ARBA00083451"/>
    </source>
</evidence>
<dbReference type="CDD" id="cd00180">
    <property type="entry name" value="PKc"/>
    <property type="match status" value="1"/>
</dbReference>
<dbReference type="EC" id="3.4.24.84" evidence="3"/>
<keyword evidence="14 22" id="KW-0862">Zinc</keyword>
<evidence type="ECO:0000256" key="1">
    <source>
        <dbReference type="ARBA" id="ARBA00004430"/>
    </source>
</evidence>
<dbReference type="FunFam" id="3.30.2010.10:FF:000002">
    <property type="entry name" value="CAAX prenyl protease"/>
    <property type="match status" value="1"/>
</dbReference>
<evidence type="ECO:0000256" key="19">
    <source>
        <dbReference type="ARBA" id="ARBA00044456"/>
    </source>
</evidence>
<dbReference type="PROSITE" id="PS00108">
    <property type="entry name" value="PROTEIN_KINASE_ST"/>
    <property type="match status" value="1"/>
</dbReference>
<feature type="binding site" evidence="22">
    <location>
        <position position="1008"/>
    </location>
    <ligand>
        <name>Zn(2+)</name>
        <dbReference type="ChEBI" id="CHEBI:29105"/>
        <note>catalytic</note>
    </ligand>
</feature>
<dbReference type="AlphaFoldDB" id="A0A2P6V8Q0"/>
<keyword evidence="16 25" id="KW-1133">Transmembrane helix</keyword>
<evidence type="ECO:0000256" key="8">
    <source>
        <dbReference type="ARBA" id="ARBA00022723"/>
    </source>
</evidence>
<evidence type="ECO:0000256" key="16">
    <source>
        <dbReference type="ARBA" id="ARBA00022989"/>
    </source>
</evidence>
<evidence type="ECO:0000256" key="4">
    <source>
        <dbReference type="ARBA" id="ARBA00022614"/>
    </source>
</evidence>
<keyword evidence="15 23" id="KW-0067">ATP-binding</keyword>
<feature type="active site" description="Proton donor" evidence="21">
    <location>
        <position position="1012"/>
    </location>
</feature>
<evidence type="ECO:0000259" key="26">
    <source>
        <dbReference type="PROSITE" id="PS50011"/>
    </source>
</evidence>
<keyword evidence="18 25" id="KW-0472">Membrane</keyword>
<dbReference type="GO" id="GO:0005789">
    <property type="term" value="C:endoplasmic reticulum membrane"/>
    <property type="evidence" value="ECO:0007669"/>
    <property type="project" value="UniProtKB-SubCell"/>
</dbReference>
<evidence type="ECO:0000256" key="13">
    <source>
        <dbReference type="ARBA" id="ARBA00022824"/>
    </source>
</evidence>
<evidence type="ECO:0000256" key="2">
    <source>
        <dbReference type="ARBA" id="ARBA00004477"/>
    </source>
</evidence>
<evidence type="ECO:0000256" key="17">
    <source>
        <dbReference type="ARBA" id="ARBA00023049"/>
    </source>
</evidence>
<dbReference type="Pfam" id="PF00069">
    <property type="entry name" value="Pkinase"/>
    <property type="match status" value="1"/>
</dbReference>
<feature type="region of interest" description="Disordered" evidence="24">
    <location>
        <begin position="390"/>
        <end position="418"/>
    </location>
</feature>
<feature type="transmembrane region" description="Helical" evidence="25">
    <location>
        <begin position="800"/>
        <end position="819"/>
    </location>
</feature>
<dbReference type="InterPro" id="IPR000719">
    <property type="entry name" value="Prot_kinase_dom"/>
</dbReference>
<evidence type="ECO:0000256" key="6">
    <source>
        <dbReference type="ARBA" id="ARBA00022679"/>
    </source>
</evidence>
<name>A0A2P6V8Q0_9CHLO</name>
<dbReference type="GO" id="GO:0071586">
    <property type="term" value="P:CAAX-box protein processing"/>
    <property type="evidence" value="ECO:0007669"/>
    <property type="project" value="InterPro"/>
</dbReference>
<dbReference type="Pfam" id="PF00560">
    <property type="entry name" value="LRR_1"/>
    <property type="match status" value="1"/>
</dbReference>
<evidence type="ECO:0000256" key="10">
    <source>
        <dbReference type="ARBA" id="ARBA00022741"/>
    </source>
</evidence>
<keyword evidence="5" id="KW-0645">Protease</keyword>
<dbReference type="PANTHER" id="PTHR10120">
    <property type="entry name" value="CAAX PRENYL PROTEASE 1"/>
    <property type="match status" value="1"/>
</dbReference>
<keyword evidence="11" id="KW-0418">Kinase</keyword>
<keyword evidence="7 25" id="KW-0812">Transmembrane</keyword>
<feature type="domain" description="Protein kinase" evidence="26">
    <location>
        <begin position="441"/>
        <end position="695"/>
    </location>
</feature>
<dbReference type="GO" id="GO:0004222">
    <property type="term" value="F:metalloendopeptidase activity"/>
    <property type="evidence" value="ECO:0007669"/>
    <property type="project" value="InterPro"/>
</dbReference>
<comment type="subcellular location">
    <subcellularLocation>
        <location evidence="1">Cytoplasm</location>
        <location evidence="1">Cytoskeleton</location>
        <location evidence="1">Cilium axoneme</location>
    </subcellularLocation>
    <subcellularLocation>
        <location evidence="2">Endoplasmic reticulum membrane</location>
        <topology evidence="2">Multi-pass membrane protein</topology>
    </subcellularLocation>
</comment>
<accession>A0A2P6V8Q0</accession>
<dbReference type="Proteomes" id="UP000239649">
    <property type="component" value="Unassembled WGS sequence"/>
</dbReference>
<dbReference type="CDD" id="cd07343">
    <property type="entry name" value="M48A_Zmpste24p_like"/>
    <property type="match status" value="1"/>
</dbReference>
<reference evidence="27 28" key="1">
    <citation type="journal article" date="2018" name="Plant J.">
        <title>Genome sequences of Chlorella sorokiniana UTEX 1602 and Micractinium conductrix SAG 241.80: implications to maltose excretion by a green alga.</title>
        <authorList>
            <person name="Arriola M.B."/>
            <person name="Velmurugan N."/>
            <person name="Zhang Y."/>
            <person name="Plunkett M.H."/>
            <person name="Hondzo H."/>
            <person name="Barney B.M."/>
        </authorList>
    </citation>
    <scope>NUCLEOTIDE SEQUENCE [LARGE SCALE GENOMIC DNA]</scope>
    <source>
        <strain evidence="27 28">SAG 241.80</strain>
    </source>
</reference>
<gene>
    <name evidence="27" type="ORF">C2E20_6256</name>
</gene>
<evidence type="ECO:0000256" key="23">
    <source>
        <dbReference type="PROSITE-ProRule" id="PRU10141"/>
    </source>
</evidence>
<feature type="active site" evidence="21">
    <location>
        <position position="929"/>
    </location>
</feature>
<dbReference type="Pfam" id="PF16491">
    <property type="entry name" value="Peptidase_M48_N"/>
    <property type="match status" value="1"/>
</dbReference>
<comment type="cofactor">
    <cofactor evidence="22">
        <name>Zn(2+)</name>
        <dbReference type="ChEBI" id="CHEBI:29105"/>
    </cofactor>
    <text evidence="22">Binds 1 zinc ion per subunit.</text>
</comment>
<evidence type="ECO:0000256" key="22">
    <source>
        <dbReference type="PIRSR" id="PIRSR627057-2"/>
    </source>
</evidence>
<evidence type="ECO:0000256" key="18">
    <source>
        <dbReference type="ARBA" id="ARBA00023136"/>
    </source>
</evidence>
<dbReference type="GO" id="GO:0005524">
    <property type="term" value="F:ATP binding"/>
    <property type="evidence" value="ECO:0007669"/>
    <property type="project" value="UniProtKB-UniRule"/>
</dbReference>
<dbReference type="PROSITE" id="PS00107">
    <property type="entry name" value="PROTEIN_KINASE_ATP"/>
    <property type="match status" value="1"/>
</dbReference>
<keyword evidence="6" id="KW-0808">Transferase</keyword>
<dbReference type="GO" id="GO:0004672">
    <property type="term" value="F:protein kinase activity"/>
    <property type="evidence" value="ECO:0007669"/>
    <property type="project" value="InterPro"/>
</dbReference>
<proteinExistence type="predicted"/>
<comment type="caution">
    <text evidence="27">The sequence shown here is derived from an EMBL/GenBank/DDBJ whole genome shotgun (WGS) entry which is preliminary data.</text>
</comment>
<evidence type="ECO:0000256" key="7">
    <source>
        <dbReference type="ARBA" id="ARBA00022692"/>
    </source>
</evidence>
<evidence type="ECO:0000256" key="25">
    <source>
        <dbReference type="SAM" id="Phobius"/>
    </source>
</evidence>
<keyword evidence="4" id="KW-0433">Leucine-rich repeat</keyword>
<keyword evidence="17" id="KW-0482">Metalloprotease</keyword>
<feature type="compositionally biased region" description="Low complexity" evidence="24">
    <location>
        <begin position="394"/>
        <end position="407"/>
    </location>
</feature>
<sequence length="1071" mass="115199">MRRGRRSSARVRRLCAAAWAAVTAGLLAALLPVGTAVPADERELINEGAAMLDLRHLMNLLVINLGSQGLPGGWALDGAGERSRHHCTCDLVPVVASVHTSGAGAARPTRPPGRPSSHGFPKDLLRLAWLHDLRLLRLHWPWATMGPVLDPEWLQPDVWPSLVRLELHAQKHGAAPPLPNIPEDWAGGFPRLQSLVASGLGLTGPLPGAWLQPGSFPALTNLQLPDNALSGTLPPRLFAALALLKELCLTHNRLTGSLPPDWAGSQAESLELGANQLTGAALPPAWLAGSMPQLRILHLSNNSALAGTLPSSLPARLPRLVSLAEDGIPSLAGDIPAAWCTAPTNTLARLYVRGTGIDPTLPPCAVARKPSLQVHALGEPSGDPLQHQQLQRVGAAGATDDGTSSATDDSRDGLLPTRRWGLPTDSLRVPSHAIQFLQRSDGSPVELGHGTFSVVCLACLLPSREVVAAKVFELEAGVDSRELWREAALLRQCEHPRVVPILGVALKGTLLVIAMEHMPLGCLNAALQDDALRKQLRWEACGRQVALDVAEALDHLHTQLGVLHSDLKPMNVLLSHGLRACVSDLGLARMVGTDARTAAGFSRLYAAPEHLMGDLCTLAADIFRFGLILVTLLLQQAPKTCADWRVPRAPQDCSQEVAALVEQCLDWDPRARPTAAERKALRIAAPPPAVAHLYSQDEFERKRAYNVAKLRFSQAHMAWDWVLTAVLLLAGFLPATWRLAGVLAPGGGELTRSVVWALLQAGAALPLGLPWSAWSTFVVEARHGFNQTTPRTFALDALKSALLGALLLPPVVAGLTGILQRAGPWMGLQLWAFLLALALFAVSVYPTLVAPLFNTFQPLPPGPLRESIEALAASLAFPLRKLFVVDGSRRSAHSNAYMYGFGRNKRIVLYDTLLKQCDEKQVVAVLAHELGHWKLRHMPKLLAATQALTLAQFLLLTLIRTAPGLFESFGFAPGDRPALASLLLFSYLIGPVDELLGWGSNVVSRRFEYQADAFAVGLGHAQPLRDALCALDKENKGAVNVDPLYSSFHHSHPPLLERLAAIDAGLKKKGE</sequence>
<keyword evidence="8 22" id="KW-0479">Metal-binding</keyword>
<evidence type="ECO:0000256" key="3">
    <source>
        <dbReference type="ARBA" id="ARBA00012336"/>
    </source>
</evidence>
<dbReference type="GO" id="GO:0046872">
    <property type="term" value="F:metal ion binding"/>
    <property type="evidence" value="ECO:0007669"/>
    <property type="project" value="UniProtKB-KW"/>
</dbReference>
<feature type="binding site" evidence="23">
    <location>
        <position position="470"/>
    </location>
    <ligand>
        <name>ATP</name>
        <dbReference type="ChEBI" id="CHEBI:30616"/>
    </ligand>
</feature>
<dbReference type="InterPro" id="IPR008271">
    <property type="entry name" value="Ser/Thr_kinase_AS"/>
</dbReference>
<dbReference type="SMART" id="SM00220">
    <property type="entry name" value="S_TKc"/>
    <property type="match status" value="1"/>
</dbReference>
<dbReference type="InterPro" id="IPR001611">
    <property type="entry name" value="Leu-rich_rpt"/>
</dbReference>
<evidence type="ECO:0000313" key="27">
    <source>
        <dbReference type="EMBL" id="PSC70459.1"/>
    </source>
</evidence>
<dbReference type="EMBL" id="LHPF02000020">
    <property type="protein sequence ID" value="PSC70459.1"/>
    <property type="molecule type" value="Genomic_DNA"/>
</dbReference>
<dbReference type="Gene3D" id="1.10.510.10">
    <property type="entry name" value="Transferase(Phosphotransferase) domain 1"/>
    <property type="match status" value="1"/>
</dbReference>
<keyword evidence="10 23" id="KW-0547">Nucleotide-binding</keyword>
<dbReference type="SUPFAM" id="SSF56112">
    <property type="entry name" value="Protein kinase-like (PK-like)"/>
    <property type="match status" value="1"/>
</dbReference>
<evidence type="ECO:0000256" key="11">
    <source>
        <dbReference type="ARBA" id="ARBA00022777"/>
    </source>
</evidence>
<protein>
    <recommendedName>
        <fullName evidence="3">Ste24 endopeptidase</fullName>
        <ecNumber evidence="3">3.4.24.84</ecNumber>
    </recommendedName>
    <alternativeName>
        <fullName evidence="20">Prenyl protein-specific endoprotease 1</fullName>
    </alternativeName>
</protein>
<evidence type="ECO:0000256" key="14">
    <source>
        <dbReference type="ARBA" id="ARBA00022833"/>
    </source>
</evidence>
<evidence type="ECO:0000256" key="5">
    <source>
        <dbReference type="ARBA" id="ARBA00022670"/>
    </source>
</evidence>
<evidence type="ECO:0000313" key="28">
    <source>
        <dbReference type="Proteomes" id="UP000239649"/>
    </source>
</evidence>
<dbReference type="InterPro" id="IPR001915">
    <property type="entry name" value="Peptidase_M48"/>
</dbReference>
<dbReference type="STRING" id="554055.A0A2P6V8Q0"/>
<evidence type="ECO:0000256" key="9">
    <source>
        <dbReference type="ARBA" id="ARBA00022737"/>
    </source>
</evidence>
<feature type="transmembrane region" description="Helical" evidence="25">
    <location>
        <begin position="757"/>
        <end position="779"/>
    </location>
</feature>
<dbReference type="InterPro" id="IPR011009">
    <property type="entry name" value="Kinase-like_dom_sf"/>
</dbReference>
<evidence type="ECO:0000256" key="12">
    <source>
        <dbReference type="ARBA" id="ARBA00022801"/>
    </source>
</evidence>
<dbReference type="SUPFAM" id="SSF52058">
    <property type="entry name" value="L domain-like"/>
    <property type="match status" value="1"/>
</dbReference>
<evidence type="ECO:0000256" key="15">
    <source>
        <dbReference type="ARBA" id="ARBA00022840"/>
    </source>
</evidence>
<dbReference type="InterPro" id="IPR032675">
    <property type="entry name" value="LRR_dom_sf"/>
</dbReference>
<keyword evidence="28" id="KW-1185">Reference proteome</keyword>
<comment type="catalytic activity">
    <reaction evidence="19">
        <text>Hydrolyzes the peptide bond -P2-(S-farnesyl or geranylgeranyl)C-P1'-P2'-P3'-COOH where P1' and P2' are amino acids with aliphatic side chains and P3' is any C-terminal residue.</text>
        <dbReference type="EC" id="3.4.24.84"/>
    </reaction>
</comment>
<feature type="binding site" evidence="22">
    <location>
        <position position="932"/>
    </location>
    <ligand>
        <name>Zn(2+)</name>
        <dbReference type="ChEBI" id="CHEBI:29105"/>
        <note>catalytic</note>
    </ligand>
</feature>
<keyword evidence="9" id="KW-0677">Repeat</keyword>
<dbReference type="PROSITE" id="PS50011">
    <property type="entry name" value="PROTEIN_KINASE_DOM"/>
    <property type="match status" value="1"/>
</dbReference>